<feature type="domain" description="Oxidoreductase molybdopterin-binding" evidence="2">
    <location>
        <begin position="66"/>
        <end position="138"/>
    </location>
</feature>
<keyword evidence="6" id="KW-1185">Reference proteome</keyword>
<dbReference type="AlphaFoldDB" id="A0A1M7LPB2"/>
<reference evidence="4 5" key="1">
    <citation type="submission" date="2016-11" db="EMBL/GenBank/DDBJ databases">
        <authorList>
            <person name="Jaros S."/>
            <person name="Januszkiewicz K."/>
            <person name="Wedrychowicz H."/>
        </authorList>
    </citation>
    <scope>NUCLEOTIDE SEQUENCE [LARGE SCALE GENOMIC DNA]</scope>
    <source>
        <strain evidence="4 5">DSM 4740</strain>
    </source>
</reference>
<feature type="chain" id="PRO_5012478104" evidence="1">
    <location>
        <begin position="25"/>
        <end position="169"/>
    </location>
</feature>
<evidence type="ECO:0000313" key="3">
    <source>
        <dbReference type="EMBL" id="GEN25302.1"/>
    </source>
</evidence>
<protein>
    <submittedName>
        <fullName evidence="3">Oxidoreductase</fullName>
    </submittedName>
</protein>
<keyword evidence="1" id="KW-0732">Signal</keyword>
<dbReference type="SUPFAM" id="SSF56524">
    <property type="entry name" value="Oxidoreductase molybdopterin-binding domain"/>
    <property type="match status" value="1"/>
</dbReference>
<evidence type="ECO:0000313" key="6">
    <source>
        <dbReference type="Proteomes" id="UP000321726"/>
    </source>
</evidence>
<evidence type="ECO:0000256" key="1">
    <source>
        <dbReference type="SAM" id="SignalP"/>
    </source>
</evidence>
<dbReference type="Proteomes" id="UP000184123">
    <property type="component" value="Unassembled WGS sequence"/>
</dbReference>
<reference evidence="3 6" key="2">
    <citation type="submission" date="2019-07" db="EMBL/GenBank/DDBJ databases">
        <title>Whole genome shotgun sequence of Halomonas cupida NBRC 102219.</title>
        <authorList>
            <person name="Hosoyama A."/>
            <person name="Uohara A."/>
            <person name="Ohji S."/>
            <person name="Ichikawa N."/>
        </authorList>
    </citation>
    <scope>NUCLEOTIDE SEQUENCE [LARGE SCALE GENOMIC DNA]</scope>
    <source>
        <strain evidence="3 6">NBRC 102219</strain>
    </source>
</reference>
<dbReference type="EMBL" id="FRCA01000013">
    <property type="protein sequence ID" value="SHM79480.1"/>
    <property type="molecule type" value="Genomic_DNA"/>
</dbReference>
<dbReference type="STRING" id="44933.SAMN05660971_03884"/>
<feature type="signal peptide" evidence="1">
    <location>
        <begin position="1"/>
        <end position="24"/>
    </location>
</feature>
<gene>
    <name evidence="3" type="ORF">HCU01_32510</name>
    <name evidence="4" type="ORF">SAMN05660971_03884</name>
</gene>
<proteinExistence type="predicted"/>
<dbReference type="InterPro" id="IPR000572">
    <property type="entry name" value="OxRdtase_Mopterin-bd_dom"/>
</dbReference>
<dbReference type="Proteomes" id="UP000321726">
    <property type="component" value="Unassembled WGS sequence"/>
</dbReference>
<name>A0A1M7LPB2_9GAMM</name>
<dbReference type="Gene3D" id="3.90.420.10">
    <property type="entry name" value="Oxidoreductase, molybdopterin-binding domain"/>
    <property type="match status" value="1"/>
</dbReference>
<dbReference type="InterPro" id="IPR036374">
    <property type="entry name" value="OxRdtase_Mopterin-bd_sf"/>
</dbReference>
<dbReference type="Pfam" id="PF00174">
    <property type="entry name" value="Oxidored_molyb"/>
    <property type="match status" value="1"/>
</dbReference>
<accession>A0A1M7LPB2</accession>
<evidence type="ECO:0000259" key="2">
    <source>
        <dbReference type="Pfam" id="PF00174"/>
    </source>
</evidence>
<dbReference type="RefSeq" id="WP_073436863.1">
    <property type="nucleotide sequence ID" value="NZ_BJXU01000137.1"/>
</dbReference>
<evidence type="ECO:0000313" key="4">
    <source>
        <dbReference type="EMBL" id="SHM79480.1"/>
    </source>
</evidence>
<organism evidence="4 5">
    <name type="scientific">Halomonas cupida</name>
    <dbReference type="NCBI Taxonomy" id="44933"/>
    <lineage>
        <taxon>Bacteria</taxon>
        <taxon>Pseudomonadati</taxon>
        <taxon>Pseudomonadota</taxon>
        <taxon>Gammaproteobacteria</taxon>
        <taxon>Oceanospirillales</taxon>
        <taxon>Halomonadaceae</taxon>
        <taxon>Halomonas</taxon>
    </lineage>
</organism>
<evidence type="ECO:0000313" key="5">
    <source>
        <dbReference type="Proteomes" id="UP000184123"/>
    </source>
</evidence>
<sequence length="169" mass="19393">MRARRIRQIIQVVALMVLVAPAMAAIPPPDGPVLLKITGNIRHTNVNDELWLDREMLSELPWHETTTDTPWHRQMGRFEGPLLRSVLELAGVDSDVVEVHALNDFFADLPVSDTEDYDVILAMKRNGREMSIREFGPLFVLYPFDEHPELKTEAIQFRSVWQVNLIKVP</sequence>
<dbReference type="EMBL" id="BJXU01000137">
    <property type="protein sequence ID" value="GEN25302.1"/>
    <property type="molecule type" value="Genomic_DNA"/>
</dbReference>